<proteinExistence type="predicted"/>
<comment type="caution">
    <text evidence="2">The sequence shown here is derived from an EMBL/GenBank/DDBJ whole genome shotgun (WGS) entry which is preliminary data.</text>
</comment>
<name>A0AAD8V0P0_9PEZI</name>
<dbReference type="Pfam" id="PF00646">
    <property type="entry name" value="F-box"/>
    <property type="match status" value="1"/>
</dbReference>
<dbReference type="Gene3D" id="1.20.1280.50">
    <property type="match status" value="1"/>
</dbReference>
<gene>
    <name evidence="2" type="ORF">LY79DRAFT_568620</name>
</gene>
<keyword evidence="3" id="KW-1185">Reference proteome</keyword>
<reference evidence="2" key="1">
    <citation type="submission" date="2021-06" db="EMBL/GenBank/DDBJ databases">
        <title>Comparative genomics, transcriptomics and evolutionary studies reveal genomic signatures of adaptation to plant cell wall in hemibiotrophic fungi.</title>
        <authorList>
            <consortium name="DOE Joint Genome Institute"/>
            <person name="Baroncelli R."/>
            <person name="Diaz J.F."/>
            <person name="Benocci T."/>
            <person name="Peng M."/>
            <person name="Battaglia E."/>
            <person name="Haridas S."/>
            <person name="Andreopoulos W."/>
            <person name="Labutti K."/>
            <person name="Pangilinan J."/>
            <person name="Floch G.L."/>
            <person name="Makela M.R."/>
            <person name="Henrissat B."/>
            <person name="Grigoriev I.V."/>
            <person name="Crouch J.A."/>
            <person name="De Vries R.P."/>
            <person name="Sukno S.A."/>
            <person name="Thon M.R."/>
        </authorList>
    </citation>
    <scope>NUCLEOTIDE SEQUENCE</scope>
    <source>
        <strain evidence="2">CBS 125086</strain>
    </source>
</reference>
<dbReference type="GeneID" id="85443219"/>
<evidence type="ECO:0000313" key="2">
    <source>
        <dbReference type="EMBL" id="KAK1573464.1"/>
    </source>
</evidence>
<organism evidence="2 3">
    <name type="scientific">Colletotrichum navitas</name>
    <dbReference type="NCBI Taxonomy" id="681940"/>
    <lineage>
        <taxon>Eukaryota</taxon>
        <taxon>Fungi</taxon>
        <taxon>Dikarya</taxon>
        <taxon>Ascomycota</taxon>
        <taxon>Pezizomycotina</taxon>
        <taxon>Sordariomycetes</taxon>
        <taxon>Hypocreomycetidae</taxon>
        <taxon>Glomerellales</taxon>
        <taxon>Glomerellaceae</taxon>
        <taxon>Colletotrichum</taxon>
        <taxon>Colletotrichum graminicola species complex</taxon>
    </lineage>
</organism>
<dbReference type="InterPro" id="IPR036047">
    <property type="entry name" value="F-box-like_dom_sf"/>
</dbReference>
<feature type="domain" description="F-box" evidence="1">
    <location>
        <begin position="78"/>
        <end position="112"/>
    </location>
</feature>
<dbReference type="CDD" id="cd09917">
    <property type="entry name" value="F-box_SF"/>
    <property type="match status" value="1"/>
</dbReference>
<dbReference type="Proteomes" id="UP001230504">
    <property type="component" value="Unassembled WGS sequence"/>
</dbReference>
<dbReference type="AlphaFoldDB" id="A0AAD8V0P0"/>
<dbReference type="RefSeq" id="XP_060409086.1">
    <property type="nucleotide sequence ID" value="XM_060558979.1"/>
</dbReference>
<accession>A0AAD8V0P0</accession>
<sequence>MTSSDGGRTAKERRQSSPDVNEHLIAECYSQLTNDDGSPDISLRQANLRNLVESISPWELLYLRSLIRKTAIKFADLPGLPEEIVATISASLDYQDVLNCTNVSKGWRRAWTADMVASDVARAHFAGLVESHPDISPWSLLQPLAAKAAARRQGKYISSLHIDTSGSSLLDCTALKLDDRALEHAKYKAAPAGPVAPYSYAYCDGKIAWQWDPYSFFIDDIRRMTRTLVSPPDLVVRGEKDFVVSALSNKLLVLANARTERSLIVYHLEKNQYRRVVLPSRMYRVKDGIHLHKETLIVAFRDDVKDHVWRWERGLIELKMPDMRKTPLYAALDHATLDGSRKMLLVCHPTKSSVFYLVHGFLVKTSQSYIRAYERAEPQRLVIVVQKFNDTKHVQTLSYETSLITRSELDHPVHCQPVNAYGLCSLGVYFEDPPYDILDSGAPCAKSAQTPPNMILSRINFNTINETFSCTTQELKGMRRPLWDNPSGLLPEREGGVVWNDVIYYIQNHTTMEATGTPWFWKTGVEMSGVRSLCIADKSSTQVINEDSPWFTEEEDTSYLLSDGCRGIAVDDDFLVAISKNGYVVWNHGDFGLREKPWVRNHGSAWRLRLTTQDTGCPVQGCLVPVCRH</sequence>
<dbReference type="SUPFAM" id="SSF81383">
    <property type="entry name" value="F-box domain"/>
    <property type="match status" value="1"/>
</dbReference>
<protein>
    <submittedName>
        <fullName evidence="2">F-box domain-containing protein</fullName>
    </submittedName>
</protein>
<evidence type="ECO:0000313" key="3">
    <source>
        <dbReference type="Proteomes" id="UP001230504"/>
    </source>
</evidence>
<dbReference type="InterPro" id="IPR001810">
    <property type="entry name" value="F-box_dom"/>
</dbReference>
<evidence type="ECO:0000259" key="1">
    <source>
        <dbReference type="Pfam" id="PF00646"/>
    </source>
</evidence>
<dbReference type="EMBL" id="JAHLJV010000092">
    <property type="protein sequence ID" value="KAK1573464.1"/>
    <property type="molecule type" value="Genomic_DNA"/>
</dbReference>